<protein>
    <submittedName>
        <fullName evidence="1">Uncharacterized protein</fullName>
    </submittedName>
</protein>
<reference evidence="2" key="1">
    <citation type="submission" date="2014-09" db="EMBL/GenBank/DDBJ databases">
        <authorList>
            <person name="Sharma Rahul"/>
            <person name="Thines Marco"/>
        </authorList>
    </citation>
    <scope>NUCLEOTIDE SEQUENCE [LARGE SCALE GENOMIC DNA]</scope>
</reference>
<name>A0A0P1AGG7_PLAHL</name>
<keyword evidence="2" id="KW-1185">Reference proteome</keyword>
<evidence type="ECO:0000313" key="1">
    <source>
        <dbReference type="EMBL" id="CEG40009.1"/>
    </source>
</evidence>
<sequence length="66" mass="7548">MDLNFGTTLTTFDVNFARRSVELLASIAKIVGQARLPDRSAAWGTALDMWFQIENVETDPERRLQY</sequence>
<organism evidence="1 2">
    <name type="scientific">Plasmopara halstedii</name>
    <name type="common">Downy mildew of sunflower</name>
    <dbReference type="NCBI Taxonomy" id="4781"/>
    <lineage>
        <taxon>Eukaryota</taxon>
        <taxon>Sar</taxon>
        <taxon>Stramenopiles</taxon>
        <taxon>Oomycota</taxon>
        <taxon>Peronosporomycetes</taxon>
        <taxon>Peronosporales</taxon>
        <taxon>Peronosporaceae</taxon>
        <taxon>Plasmopara</taxon>
    </lineage>
</organism>
<evidence type="ECO:0000313" key="2">
    <source>
        <dbReference type="Proteomes" id="UP000054928"/>
    </source>
</evidence>
<dbReference type="Proteomes" id="UP000054928">
    <property type="component" value="Unassembled WGS sequence"/>
</dbReference>
<dbReference type="AlphaFoldDB" id="A0A0P1AGG7"/>
<dbReference type="GeneID" id="36405287"/>
<proteinExistence type="predicted"/>
<dbReference type="EMBL" id="CCYD01000468">
    <property type="protein sequence ID" value="CEG40009.1"/>
    <property type="molecule type" value="Genomic_DNA"/>
</dbReference>
<accession>A0A0P1AGG7</accession>
<dbReference type="RefSeq" id="XP_024576378.1">
    <property type="nucleotide sequence ID" value="XM_024725620.1"/>
</dbReference>